<evidence type="ECO:0000313" key="5">
    <source>
        <dbReference type="Proteomes" id="UP000664940"/>
    </source>
</evidence>
<dbReference type="Pfam" id="PF15144">
    <property type="entry name" value="DUF4576"/>
    <property type="match status" value="1"/>
</dbReference>
<dbReference type="EMBL" id="JABVXQ010000013">
    <property type="protein sequence ID" value="KAF6080640.1"/>
    <property type="molecule type" value="Genomic_DNA"/>
</dbReference>
<dbReference type="OrthoDB" id="9539876at2759"/>
<accession>A0A6J2MYT1</accession>
<feature type="region of interest" description="Disordered" evidence="1">
    <location>
        <begin position="23"/>
        <end position="46"/>
    </location>
</feature>
<proteinExistence type="predicted"/>
<dbReference type="InterPro" id="IPR027950">
    <property type="entry name" value="DUF4576"/>
</dbReference>
<evidence type="ECO:0000313" key="3">
    <source>
        <dbReference type="EMBL" id="KAF6080640.1"/>
    </source>
</evidence>
<dbReference type="Proteomes" id="UP000504628">
    <property type="component" value="Chromosome 13"/>
</dbReference>
<reference evidence="6" key="2">
    <citation type="submission" date="2025-04" db="UniProtKB">
        <authorList>
            <consortium name="RefSeq"/>
        </authorList>
    </citation>
    <scope>IDENTIFICATION</scope>
    <source>
        <tissue evidence="6">Muscle</tissue>
    </source>
</reference>
<keyword evidence="4" id="KW-1185">Reference proteome</keyword>
<feature type="compositionally biased region" description="Basic and acidic residues" evidence="1">
    <location>
        <begin position="23"/>
        <end position="32"/>
    </location>
</feature>
<evidence type="ECO:0000313" key="4">
    <source>
        <dbReference type="Proteomes" id="UP000504628"/>
    </source>
</evidence>
<dbReference type="GeneID" id="114510306"/>
<feature type="signal peptide" evidence="2">
    <location>
        <begin position="1"/>
        <end position="23"/>
    </location>
</feature>
<dbReference type="CTD" id="103556681"/>
<keyword evidence="2" id="KW-0732">Signal</keyword>
<protein>
    <submittedName>
        <fullName evidence="3">Skin and saliva secreted protein 1</fullName>
    </submittedName>
    <submittedName>
        <fullName evidence="6">Uncharacterized protein C5orf46 homolog</fullName>
    </submittedName>
</protein>
<evidence type="ECO:0000256" key="2">
    <source>
        <dbReference type="SAM" id="SignalP"/>
    </source>
</evidence>
<dbReference type="AlphaFoldDB" id="A0A6J2MYT1"/>
<organism evidence="4 6">
    <name type="scientific">Phyllostomus discolor</name>
    <name type="common">pale spear-nosed bat</name>
    <dbReference type="NCBI Taxonomy" id="89673"/>
    <lineage>
        <taxon>Eukaryota</taxon>
        <taxon>Metazoa</taxon>
        <taxon>Chordata</taxon>
        <taxon>Craniata</taxon>
        <taxon>Vertebrata</taxon>
        <taxon>Euteleostomi</taxon>
        <taxon>Mammalia</taxon>
        <taxon>Eutheria</taxon>
        <taxon>Laurasiatheria</taxon>
        <taxon>Chiroptera</taxon>
        <taxon>Yangochiroptera</taxon>
        <taxon>Phyllostomidae</taxon>
        <taxon>Phyllostominae</taxon>
        <taxon>Phyllostomus</taxon>
    </lineage>
</organism>
<sequence length="89" mass="9846">MAVSVLRVTVVLGLLALILTCHADDKPDKPDNPDNESDDSGKMPKPDFPRFLNVLGREIIEDAVSLFLGSVIKRKDFVELDAKQEHSSK</sequence>
<dbReference type="PANTHER" id="PTHR37864:SF1">
    <property type="entry name" value="SIMILAR TO AVLV472"/>
    <property type="match status" value="1"/>
</dbReference>
<dbReference type="PANTHER" id="PTHR37864">
    <property type="entry name" value="SIMILAR TO AVLV472"/>
    <property type="match status" value="1"/>
</dbReference>
<dbReference type="RefSeq" id="XP_028384751.2">
    <property type="nucleotide sequence ID" value="XM_028528950.2"/>
</dbReference>
<gene>
    <name evidence="6" type="primary">C13H5orf46</name>
    <name evidence="3" type="ORF">HJG60_001862</name>
</gene>
<evidence type="ECO:0000256" key="1">
    <source>
        <dbReference type="SAM" id="MobiDB-lite"/>
    </source>
</evidence>
<dbReference type="Proteomes" id="UP000664940">
    <property type="component" value="Unassembled WGS sequence"/>
</dbReference>
<dbReference type="KEGG" id="pdic:114510306"/>
<feature type="chain" id="PRO_5044641971" evidence="2">
    <location>
        <begin position="24"/>
        <end position="89"/>
    </location>
</feature>
<evidence type="ECO:0000313" key="6">
    <source>
        <dbReference type="RefSeq" id="XP_028384751.2"/>
    </source>
</evidence>
<name>A0A6J2MYT1_9CHIR</name>
<reference evidence="3 5" key="1">
    <citation type="journal article" date="2020" name="Nature">
        <title>Six reference-quality genomes reveal evolution of bat adaptations.</title>
        <authorList>
            <person name="Jebb D."/>
            <person name="Huang Z."/>
            <person name="Pippel M."/>
            <person name="Hughes G.M."/>
            <person name="Lavrichenko K."/>
            <person name="Devanna P."/>
            <person name="Winkler S."/>
            <person name="Jermiin L.S."/>
            <person name="Skirmuntt E.C."/>
            <person name="Katzourakis A."/>
            <person name="Burkitt-Gray L."/>
            <person name="Ray D.A."/>
            <person name="Sullivan K.A.M."/>
            <person name="Roscito J.G."/>
            <person name="Kirilenko B.M."/>
            <person name="Davalos L.M."/>
            <person name="Corthals A.P."/>
            <person name="Power M.L."/>
            <person name="Jones G."/>
            <person name="Ransome R.D."/>
            <person name="Dechmann D.K.N."/>
            <person name="Locatelli A.G."/>
            <person name="Puechmaille S.J."/>
            <person name="Fedrigo O."/>
            <person name="Jarvis E.D."/>
            <person name="Hiller M."/>
            <person name="Vernes S.C."/>
            <person name="Myers E.W."/>
            <person name="Teeling E.C."/>
        </authorList>
    </citation>
    <scope>NUCLEOTIDE SEQUENCE [LARGE SCALE GENOMIC DNA]</scope>
    <source>
        <strain evidence="3">Bat1K_MPI-CBG_1</strain>
    </source>
</reference>